<evidence type="ECO:0000256" key="4">
    <source>
        <dbReference type="ARBA" id="ARBA00022989"/>
    </source>
</evidence>
<evidence type="ECO:0000256" key="2">
    <source>
        <dbReference type="ARBA" id="ARBA00009037"/>
    </source>
</evidence>
<dbReference type="PANTHER" id="PTHR12471:SF4">
    <property type="entry name" value="AGAP001624-PA"/>
    <property type="match status" value="1"/>
</dbReference>
<dbReference type="GO" id="GO:0030641">
    <property type="term" value="P:regulation of cellular pH"/>
    <property type="evidence" value="ECO:0007669"/>
    <property type="project" value="TreeGrafter"/>
</dbReference>
<dbReference type="STRING" id="7167.A0A182FQ40"/>
<dbReference type="VEuPathDB" id="VectorBase:AALB008659"/>
<keyword evidence="11" id="KW-1185">Reference proteome</keyword>
<keyword evidence="5 7" id="KW-0472">Membrane</keyword>
<dbReference type="Pfam" id="PF20520">
    <property type="entry name" value="Ac45-VOA1_TM"/>
    <property type="match status" value="1"/>
</dbReference>
<feature type="transmembrane region" description="Helical" evidence="7">
    <location>
        <begin position="347"/>
        <end position="369"/>
    </location>
</feature>
<dbReference type="Gene3D" id="2.40.160.110">
    <property type="match status" value="1"/>
</dbReference>
<dbReference type="Pfam" id="PF05827">
    <property type="entry name" value="VAS1_LD"/>
    <property type="match status" value="1"/>
</dbReference>
<feature type="region of interest" description="Disordered" evidence="6">
    <location>
        <begin position="158"/>
        <end position="184"/>
    </location>
</feature>
<evidence type="ECO:0000256" key="6">
    <source>
        <dbReference type="SAM" id="MobiDB-lite"/>
    </source>
</evidence>
<dbReference type="InterPro" id="IPR046755">
    <property type="entry name" value="VAS1_LD"/>
</dbReference>
<dbReference type="InterPro" id="IPR046756">
    <property type="entry name" value="VAS1/VOA1_TM"/>
</dbReference>
<sequence length="391" mass="43195">MQPRVQLLALAVIAGALVQGSYAYYSGPFLFWGLSELKDLQTPGALAELDDKVLRDLYSNAAAVVIFLRNGTTKLSEDSFPAFKRILDKYEYVYSPQQMLGSNPLDYNVNAEIINLVGAPSQQDVELSALFRDSAENYGERKVLGILANQLEEPHVLQKREAKAREDFSTSTTPGSPTEEPEIADSKYDVPGKVILVVSTPPVLKMLNDSDEVETSYVLSEHTLATYDARERESKLIVTFKVEDSTKLTLKFRFDMDSGYWSMSKVDVFAMDTKSKDGAKSLDTTLELEGKAPYAPLGASYACSRQLVFRNGTTVLTLENIQVQPAMEGKTKFDSAWDCIGFTTAPILSGLFVTTIMLAGLTVAIIAILDIKPPNRFESRTGKQLTFTVQE</sequence>
<dbReference type="GO" id="GO:0001671">
    <property type="term" value="F:ATPase activator activity"/>
    <property type="evidence" value="ECO:0007669"/>
    <property type="project" value="TreeGrafter"/>
</dbReference>
<evidence type="ECO:0000313" key="11">
    <source>
        <dbReference type="Proteomes" id="UP000069272"/>
    </source>
</evidence>
<evidence type="ECO:0000256" key="5">
    <source>
        <dbReference type="ARBA" id="ARBA00023136"/>
    </source>
</evidence>
<evidence type="ECO:0000259" key="8">
    <source>
        <dbReference type="Pfam" id="PF05827"/>
    </source>
</evidence>
<feature type="domain" description="V-type proton ATPase subunit S1/VOA1 transmembrane" evidence="9">
    <location>
        <begin position="341"/>
        <end position="378"/>
    </location>
</feature>
<comment type="similarity">
    <text evidence="2">Belongs to the vacuolar ATPase subunit S1 family.</text>
</comment>
<dbReference type="GO" id="GO:0033176">
    <property type="term" value="C:proton-transporting V-type ATPase complex"/>
    <property type="evidence" value="ECO:0007669"/>
    <property type="project" value="TreeGrafter"/>
</dbReference>
<evidence type="ECO:0000259" key="9">
    <source>
        <dbReference type="Pfam" id="PF20520"/>
    </source>
</evidence>
<dbReference type="VEuPathDB" id="VectorBase:AALB20_029305"/>
<proteinExistence type="inferred from homology"/>
<organism evidence="10 11">
    <name type="scientific">Anopheles albimanus</name>
    <name type="common">New world malaria mosquito</name>
    <dbReference type="NCBI Taxonomy" id="7167"/>
    <lineage>
        <taxon>Eukaryota</taxon>
        <taxon>Metazoa</taxon>
        <taxon>Ecdysozoa</taxon>
        <taxon>Arthropoda</taxon>
        <taxon>Hexapoda</taxon>
        <taxon>Insecta</taxon>
        <taxon>Pterygota</taxon>
        <taxon>Neoptera</taxon>
        <taxon>Endopterygota</taxon>
        <taxon>Diptera</taxon>
        <taxon>Nematocera</taxon>
        <taxon>Culicoidea</taxon>
        <taxon>Culicidae</taxon>
        <taxon>Anophelinae</taxon>
        <taxon>Anopheles</taxon>
    </lineage>
</organism>
<dbReference type="Proteomes" id="UP000069272">
    <property type="component" value="Chromosome 2R"/>
</dbReference>
<protein>
    <recommendedName>
        <fullName evidence="12">Vacuolar H+ ATPase AC45 accessory subunit</fullName>
    </recommendedName>
</protein>
<comment type="subcellular location">
    <subcellularLocation>
        <location evidence="1">Membrane</location>
        <topology evidence="1">Single-pass membrane protein</topology>
    </subcellularLocation>
</comment>
<feature type="compositionally biased region" description="Low complexity" evidence="6">
    <location>
        <begin position="169"/>
        <end position="178"/>
    </location>
</feature>
<name>A0A182FQ40_ANOAL</name>
<evidence type="ECO:0000313" key="10">
    <source>
        <dbReference type="EnsemblMetazoa" id="AALB008659-PA"/>
    </source>
</evidence>
<reference evidence="10 11" key="1">
    <citation type="journal article" date="2017" name="G3 (Bethesda)">
        <title>The Physical Genome Mapping of Anopheles albimanus Corrected Scaffold Misassemblies and Identified Interarm Rearrangements in Genus Anopheles.</title>
        <authorList>
            <person name="Artemov G.N."/>
            <person name="Peery A.N."/>
            <person name="Jiang X."/>
            <person name="Tu Z."/>
            <person name="Stegniy V.N."/>
            <person name="Sharakhova M.V."/>
            <person name="Sharakhov I.V."/>
        </authorList>
    </citation>
    <scope>NUCLEOTIDE SEQUENCE [LARGE SCALE GENOMIC DNA]</scope>
    <source>
        <strain evidence="10 11">ALBI9_A</strain>
    </source>
</reference>
<dbReference type="InterPro" id="IPR008388">
    <property type="entry name" value="Ac45_acc_su"/>
</dbReference>
<dbReference type="AlphaFoldDB" id="A0A182FQ40"/>
<accession>A0A182FQ40</accession>
<feature type="compositionally biased region" description="Basic and acidic residues" evidence="6">
    <location>
        <begin position="158"/>
        <end position="168"/>
    </location>
</feature>
<evidence type="ECO:0000256" key="3">
    <source>
        <dbReference type="ARBA" id="ARBA00022692"/>
    </source>
</evidence>
<reference evidence="10" key="2">
    <citation type="submission" date="2022-08" db="UniProtKB">
        <authorList>
            <consortium name="EnsemblMetazoa"/>
        </authorList>
    </citation>
    <scope>IDENTIFICATION</scope>
    <source>
        <strain evidence="10">STECLA/ALBI9_A</strain>
    </source>
</reference>
<keyword evidence="3 7" id="KW-0812">Transmembrane</keyword>
<dbReference type="EnsemblMetazoa" id="AALB008659-RA">
    <property type="protein sequence ID" value="AALB008659-PA"/>
    <property type="gene ID" value="AALB008659"/>
</dbReference>
<evidence type="ECO:0008006" key="12">
    <source>
        <dbReference type="Google" id="ProtNLM"/>
    </source>
</evidence>
<dbReference type="PANTHER" id="PTHR12471">
    <property type="entry name" value="VACUOLAR ATP SYNTHASE SUBUNIT S1"/>
    <property type="match status" value="1"/>
</dbReference>
<evidence type="ECO:0000256" key="7">
    <source>
        <dbReference type="SAM" id="Phobius"/>
    </source>
</evidence>
<feature type="domain" description="V-type proton ATPase subunit S1 luminal" evidence="8">
    <location>
        <begin position="193"/>
        <end position="325"/>
    </location>
</feature>
<keyword evidence="4 7" id="KW-1133">Transmembrane helix</keyword>
<evidence type="ECO:0000256" key="1">
    <source>
        <dbReference type="ARBA" id="ARBA00004167"/>
    </source>
</evidence>